<evidence type="ECO:0000256" key="1">
    <source>
        <dbReference type="SAM" id="MobiDB-lite"/>
    </source>
</evidence>
<evidence type="ECO:0000313" key="4">
    <source>
        <dbReference type="Proteomes" id="UP000035199"/>
    </source>
</evidence>
<dbReference type="PANTHER" id="PTHR32060:SF30">
    <property type="entry name" value="CARBOXY-TERMINAL PROCESSING PROTEASE CTPA"/>
    <property type="match status" value="1"/>
</dbReference>
<reference evidence="4" key="2">
    <citation type="submission" date="2015-05" db="EMBL/GenBank/DDBJ databases">
        <title>Complete genome sequence of Corynebacterium mustelae DSM 45274, isolated from various tissues of a male ferret with lethal sepsis.</title>
        <authorList>
            <person name="Ruckert C."/>
            <person name="Albersmeier A."/>
            <person name="Winkler A."/>
            <person name="Tauch A."/>
        </authorList>
    </citation>
    <scope>NUCLEOTIDE SEQUENCE [LARGE SCALE GENOMIC DNA]</scope>
    <source>
        <strain evidence="4">DSM 45274</strain>
    </source>
</reference>
<dbReference type="CDD" id="cd06567">
    <property type="entry name" value="Peptidase_S41"/>
    <property type="match status" value="1"/>
</dbReference>
<dbReference type="InterPro" id="IPR005151">
    <property type="entry name" value="Tail-specific_protease"/>
</dbReference>
<dbReference type="PANTHER" id="PTHR32060">
    <property type="entry name" value="TAIL-SPECIFIC PROTEASE"/>
    <property type="match status" value="1"/>
</dbReference>
<feature type="region of interest" description="Disordered" evidence="1">
    <location>
        <begin position="99"/>
        <end position="119"/>
    </location>
</feature>
<dbReference type="AlphaFoldDB" id="A0A0G3H0V5"/>
<dbReference type="GO" id="GO:0008236">
    <property type="term" value="F:serine-type peptidase activity"/>
    <property type="evidence" value="ECO:0007669"/>
    <property type="project" value="InterPro"/>
</dbReference>
<dbReference type="GO" id="GO:0006508">
    <property type="term" value="P:proteolysis"/>
    <property type="evidence" value="ECO:0007669"/>
    <property type="project" value="InterPro"/>
</dbReference>
<keyword evidence="4" id="KW-1185">Reference proteome</keyword>
<dbReference type="RefSeq" id="WP_047262953.1">
    <property type="nucleotide sequence ID" value="NZ_CP011542.1"/>
</dbReference>
<dbReference type="GO" id="GO:0007165">
    <property type="term" value="P:signal transduction"/>
    <property type="evidence" value="ECO:0007669"/>
    <property type="project" value="TreeGrafter"/>
</dbReference>
<dbReference type="SUPFAM" id="SSF52096">
    <property type="entry name" value="ClpP/crotonase"/>
    <property type="match status" value="1"/>
</dbReference>
<evidence type="ECO:0000313" key="3">
    <source>
        <dbReference type="EMBL" id="AKK07049.1"/>
    </source>
</evidence>
<organism evidence="3 4">
    <name type="scientific">Corynebacterium mustelae</name>
    <dbReference type="NCBI Taxonomy" id="571915"/>
    <lineage>
        <taxon>Bacteria</taxon>
        <taxon>Bacillati</taxon>
        <taxon>Actinomycetota</taxon>
        <taxon>Actinomycetes</taxon>
        <taxon>Mycobacteriales</taxon>
        <taxon>Corynebacteriaceae</taxon>
        <taxon>Corynebacterium</taxon>
    </lineage>
</organism>
<dbReference type="PATRIC" id="fig|571915.4.peg.2957"/>
<dbReference type="GO" id="GO:0030288">
    <property type="term" value="C:outer membrane-bounded periplasmic space"/>
    <property type="evidence" value="ECO:0007669"/>
    <property type="project" value="TreeGrafter"/>
</dbReference>
<dbReference type="EMBL" id="CP011542">
    <property type="protein sequence ID" value="AKK07049.1"/>
    <property type="molecule type" value="Genomic_DNA"/>
</dbReference>
<feature type="domain" description="Tail specific protease" evidence="2">
    <location>
        <begin position="85"/>
        <end position="305"/>
    </location>
</feature>
<gene>
    <name evidence="3" type="ORF">CMUST_13775</name>
</gene>
<reference evidence="3 4" key="1">
    <citation type="journal article" date="2015" name="Genome Announc.">
        <title>Complete Genome Sequence of the Type Strain Corynebacterium mustelae DSM 45274, Isolated from Various Tissues of a Male Ferret with Lethal Sepsis.</title>
        <authorList>
            <person name="Ruckert C."/>
            <person name="Eimer J."/>
            <person name="Winkler A."/>
            <person name="Tauch A."/>
        </authorList>
    </citation>
    <scope>NUCLEOTIDE SEQUENCE [LARGE SCALE GENOMIC DNA]</scope>
    <source>
        <strain evidence="3 4">DSM 45274</strain>
    </source>
</reference>
<dbReference type="Proteomes" id="UP000035199">
    <property type="component" value="Chromosome"/>
</dbReference>
<dbReference type="OrthoDB" id="7314861at2"/>
<sequence>MRKILGIIAVVVLVLAGIVTWFFGPVLGAGLIGRPIFVVATPQRYANFAFDVAQMQGLYADSPEFAKVLAQAKEEVKDVDSVAQTHPIIERVLKAAGGKHSGVIPPERNKPGTVQDTTLPNVSRDGDIVIATVPHVARGPVAQQYADSLAQGLKDNVAGACGVIVDLRGNTGGDMGPMLAGVSSLLPDGVVLTFKGRYSSDVTISGGSVEGGGSPITVASQSKFNGPIAVLFDEHTGSSGEATVLSFRGLDNVRTFGQPSAGYASANVVFDMPDGAAIMITTAKDVARTGEEFAEEPIDPDVLSEQPEVDARDWLHQQCAN</sequence>
<dbReference type="Pfam" id="PF03572">
    <property type="entry name" value="Peptidase_S41"/>
    <property type="match status" value="1"/>
</dbReference>
<protein>
    <submittedName>
        <fullName evidence="3">Peptidase family S41</fullName>
    </submittedName>
</protein>
<evidence type="ECO:0000259" key="2">
    <source>
        <dbReference type="SMART" id="SM00245"/>
    </source>
</evidence>
<proteinExistence type="predicted"/>
<name>A0A0G3H0V5_9CORY</name>
<dbReference type="Gene3D" id="3.90.226.10">
    <property type="entry name" value="2-enoyl-CoA Hydratase, Chain A, domain 1"/>
    <property type="match status" value="1"/>
</dbReference>
<accession>A0A0G3H0V5</accession>
<dbReference type="KEGG" id="cmv:CMUST_13775"/>
<dbReference type="SMART" id="SM00245">
    <property type="entry name" value="TSPc"/>
    <property type="match status" value="1"/>
</dbReference>
<dbReference type="GO" id="GO:0004175">
    <property type="term" value="F:endopeptidase activity"/>
    <property type="evidence" value="ECO:0007669"/>
    <property type="project" value="TreeGrafter"/>
</dbReference>
<dbReference type="STRING" id="571915.CMUST_13775"/>
<dbReference type="InterPro" id="IPR029045">
    <property type="entry name" value="ClpP/crotonase-like_dom_sf"/>
</dbReference>